<comment type="caution">
    <text evidence="1">The sequence shown here is derived from an EMBL/GenBank/DDBJ whole genome shotgun (WGS) entry which is preliminary data.</text>
</comment>
<evidence type="ECO:0000313" key="1">
    <source>
        <dbReference type="EMBL" id="CAL4189531.1"/>
    </source>
</evidence>
<reference evidence="1 2" key="1">
    <citation type="submission" date="2024-05" db="EMBL/GenBank/DDBJ databases">
        <authorList>
            <person name="Wallberg A."/>
        </authorList>
    </citation>
    <scope>NUCLEOTIDE SEQUENCE [LARGE SCALE GENOMIC DNA]</scope>
</reference>
<protein>
    <submittedName>
        <fullName evidence="1">Uncharacterized protein</fullName>
    </submittedName>
</protein>
<dbReference type="Proteomes" id="UP001497623">
    <property type="component" value="Unassembled WGS sequence"/>
</dbReference>
<accession>A0AAV2SDW4</accession>
<feature type="non-terminal residue" evidence="1">
    <location>
        <position position="1"/>
    </location>
</feature>
<dbReference type="EMBL" id="CAXKWB010066132">
    <property type="protein sequence ID" value="CAL4189531.1"/>
    <property type="molecule type" value="Genomic_DNA"/>
</dbReference>
<keyword evidence="2" id="KW-1185">Reference proteome</keyword>
<proteinExistence type="predicted"/>
<name>A0AAV2SDW4_MEGNR</name>
<evidence type="ECO:0000313" key="2">
    <source>
        <dbReference type="Proteomes" id="UP001497623"/>
    </source>
</evidence>
<gene>
    <name evidence="1" type="ORF">MNOR_LOCUS36396</name>
</gene>
<organism evidence="1 2">
    <name type="scientific">Meganyctiphanes norvegica</name>
    <name type="common">Northern krill</name>
    <name type="synonym">Thysanopoda norvegica</name>
    <dbReference type="NCBI Taxonomy" id="48144"/>
    <lineage>
        <taxon>Eukaryota</taxon>
        <taxon>Metazoa</taxon>
        <taxon>Ecdysozoa</taxon>
        <taxon>Arthropoda</taxon>
        <taxon>Crustacea</taxon>
        <taxon>Multicrustacea</taxon>
        <taxon>Malacostraca</taxon>
        <taxon>Eumalacostraca</taxon>
        <taxon>Eucarida</taxon>
        <taxon>Euphausiacea</taxon>
        <taxon>Euphausiidae</taxon>
        <taxon>Meganyctiphanes</taxon>
    </lineage>
</organism>
<sequence>VELHIGLAYIGRVYGLTPHASTGRCPFELVKQGPAPSLFPCLTARSNQQRRSEATVVKHSVAQLHQKRQFGEGEEVVIYNNHTKLSSKGTILEILGTNNYLADCGDGPKHVSGDLISRVSATTQRDIGGSNKGLQQDLEDTDADIEADNASICSQSSLGSEILDLNSDNVAAPNLIHHRRRRRGEVTRLGQPMADLPRLRPLRHR</sequence>
<dbReference type="AlphaFoldDB" id="A0AAV2SDW4"/>